<dbReference type="InterPro" id="IPR000780">
    <property type="entry name" value="CheR_MeTrfase"/>
</dbReference>
<protein>
    <recommendedName>
        <fullName evidence="2">protein-glutamate O-methyltransferase</fullName>
        <ecNumber evidence="2">2.1.1.80</ecNumber>
    </recommendedName>
</protein>
<feature type="domain" description="Histidine kinase" evidence="9">
    <location>
        <begin position="903"/>
        <end position="1099"/>
    </location>
</feature>
<comment type="catalytic activity">
    <reaction evidence="1">
        <text>L-glutamyl-[protein] + S-adenosyl-L-methionine = [protein]-L-glutamate 5-O-methyl ester + S-adenosyl-L-homocysteine</text>
        <dbReference type="Rhea" id="RHEA:24452"/>
        <dbReference type="Rhea" id="RHEA-COMP:10208"/>
        <dbReference type="Rhea" id="RHEA-COMP:10311"/>
        <dbReference type="ChEBI" id="CHEBI:29973"/>
        <dbReference type="ChEBI" id="CHEBI:57856"/>
        <dbReference type="ChEBI" id="CHEBI:59789"/>
        <dbReference type="ChEBI" id="CHEBI:82795"/>
        <dbReference type="EC" id="2.1.1.80"/>
    </reaction>
</comment>
<dbReference type="GO" id="GO:0005737">
    <property type="term" value="C:cytoplasm"/>
    <property type="evidence" value="ECO:0007669"/>
    <property type="project" value="InterPro"/>
</dbReference>
<dbReference type="EMBL" id="ADVR01000112">
    <property type="protein sequence ID" value="EFO79487.1"/>
    <property type="molecule type" value="Genomic_DNA"/>
</dbReference>
<dbReference type="GO" id="GO:0016020">
    <property type="term" value="C:membrane"/>
    <property type="evidence" value="ECO:0007669"/>
    <property type="project" value="InterPro"/>
</dbReference>
<dbReference type="PRINTS" id="PR00996">
    <property type="entry name" value="CHERMTFRASE"/>
</dbReference>
<evidence type="ECO:0000259" key="10">
    <source>
        <dbReference type="PROSITE" id="PS50122"/>
    </source>
</evidence>
<dbReference type="STRING" id="765420.OSCT_2613"/>
<keyword evidence="6" id="KW-0418">Kinase</keyword>
<dbReference type="Gene3D" id="1.20.5.1930">
    <property type="match status" value="1"/>
</dbReference>
<organism evidence="12 13">
    <name type="scientific">Oscillochloris trichoides DG-6</name>
    <dbReference type="NCBI Taxonomy" id="765420"/>
    <lineage>
        <taxon>Bacteria</taxon>
        <taxon>Bacillati</taxon>
        <taxon>Chloroflexota</taxon>
        <taxon>Chloroflexia</taxon>
        <taxon>Chloroflexales</taxon>
        <taxon>Chloroflexineae</taxon>
        <taxon>Oscillochloridaceae</taxon>
        <taxon>Oscillochloris</taxon>
    </lineage>
</organism>
<dbReference type="GO" id="GO:0046983">
    <property type="term" value="F:protein dimerization activity"/>
    <property type="evidence" value="ECO:0007669"/>
    <property type="project" value="InterPro"/>
</dbReference>
<keyword evidence="3" id="KW-0489">Methyltransferase</keyword>
<dbReference type="InterPro" id="IPR035909">
    <property type="entry name" value="CheB_C"/>
</dbReference>
<evidence type="ECO:0000259" key="11">
    <source>
        <dbReference type="PROSITE" id="PS50123"/>
    </source>
</evidence>
<dbReference type="HOGENOM" id="CLU_000892_0_0_0"/>
<dbReference type="eggNOG" id="COG1352">
    <property type="taxonomic scope" value="Bacteria"/>
</dbReference>
<evidence type="ECO:0000256" key="2">
    <source>
        <dbReference type="ARBA" id="ARBA00012534"/>
    </source>
</evidence>
<dbReference type="CDD" id="cd16917">
    <property type="entry name" value="HATPase_UhpB-NarQ-NarX-like"/>
    <property type="match status" value="1"/>
</dbReference>
<keyword evidence="7" id="KW-0378">Hydrolase</keyword>
<dbReference type="Pfam" id="PF07730">
    <property type="entry name" value="HisKA_3"/>
    <property type="match status" value="1"/>
</dbReference>
<evidence type="ECO:0000256" key="4">
    <source>
        <dbReference type="ARBA" id="ARBA00022679"/>
    </source>
</evidence>
<feature type="active site" evidence="7">
    <location>
        <position position="146"/>
    </location>
</feature>
<dbReference type="GO" id="GO:0008984">
    <property type="term" value="F:protein-glutamate methylesterase activity"/>
    <property type="evidence" value="ECO:0007669"/>
    <property type="project" value="InterPro"/>
</dbReference>
<dbReference type="Gene3D" id="1.10.155.10">
    <property type="entry name" value="Chemotaxis receptor methyltransferase CheR, N-terminal domain"/>
    <property type="match status" value="1"/>
</dbReference>
<dbReference type="InterPro" id="IPR022641">
    <property type="entry name" value="CheR_N"/>
</dbReference>
<feature type="domain" description="CheR-type methyltransferase" evidence="11">
    <location>
        <begin position="201"/>
        <end position="476"/>
    </location>
</feature>
<dbReference type="eggNOG" id="COG4585">
    <property type="taxonomic scope" value="Bacteria"/>
</dbReference>
<dbReference type="Pfam" id="PF13596">
    <property type="entry name" value="PAS_10"/>
    <property type="match status" value="1"/>
</dbReference>
<proteinExistence type="predicted"/>
<evidence type="ECO:0000313" key="13">
    <source>
        <dbReference type="Proteomes" id="UP000054010"/>
    </source>
</evidence>
<evidence type="ECO:0000256" key="8">
    <source>
        <dbReference type="SAM" id="Coils"/>
    </source>
</evidence>
<dbReference type="InterPro" id="IPR000014">
    <property type="entry name" value="PAS"/>
</dbReference>
<evidence type="ECO:0000259" key="9">
    <source>
        <dbReference type="PROSITE" id="PS50109"/>
    </source>
</evidence>
<dbReference type="GO" id="GO:0000156">
    <property type="term" value="F:phosphorelay response regulator activity"/>
    <property type="evidence" value="ECO:0007669"/>
    <property type="project" value="InterPro"/>
</dbReference>
<keyword evidence="5" id="KW-0949">S-adenosyl-L-methionine</keyword>
<evidence type="ECO:0000256" key="5">
    <source>
        <dbReference type="ARBA" id="ARBA00022691"/>
    </source>
</evidence>
<feature type="coiled-coil region" evidence="8">
    <location>
        <begin position="648"/>
        <end position="724"/>
    </location>
</feature>
<dbReference type="CDD" id="cd16434">
    <property type="entry name" value="CheB-CheR_fusion"/>
    <property type="match status" value="1"/>
</dbReference>
<dbReference type="GO" id="GO:0000155">
    <property type="term" value="F:phosphorelay sensor kinase activity"/>
    <property type="evidence" value="ECO:0007669"/>
    <property type="project" value="InterPro"/>
</dbReference>
<keyword evidence="13" id="KW-1185">Reference proteome</keyword>
<dbReference type="InterPro" id="IPR036804">
    <property type="entry name" value="CheR_N_sf"/>
</dbReference>
<evidence type="ECO:0000256" key="1">
    <source>
        <dbReference type="ARBA" id="ARBA00001541"/>
    </source>
</evidence>
<dbReference type="InterPro" id="IPR003594">
    <property type="entry name" value="HATPase_dom"/>
</dbReference>
<dbReference type="GO" id="GO:0006935">
    <property type="term" value="P:chemotaxis"/>
    <property type="evidence" value="ECO:0007669"/>
    <property type="project" value="UniProtKB-UniRule"/>
</dbReference>
<keyword evidence="8" id="KW-0175">Coiled coil</keyword>
<dbReference type="SUPFAM" id="SSF52738">
    <property type="entry name" value="Methylesterase CheB, C-terminal domain"/>
    <property type="match status" value="1"/>
</dbReference>
<dbReference type="Gene3D" id="3.30.565.10">
    <property type="entry name" value="Histidine kinase-like ATPase, C-terminal domain"/>
    <property type="match status" value="1"/>
</dbReference>
<keyword evidence="4" id="KW-0808">Transferase</keyword>
<dbReference type="InterPro" id="IPR005467">
    <property type="entry name" value="His_kinase_dom"/>
</dbReference>
<dbReference type="PROSITE" id="PS50123">
    <property type="entry name" value="CHER"/>
    <property type="match status" value="1"/>
</dbReference>
<dbReference type="InterPro" id="IPR050903">
    <property type="entry name" value="Bact_Chemotaxis_MeTrfase"/>
</dbReference>
<dbReference type="InterPro" id="IPR000673">
    <property type="entry name" value="Sig_transdc_resp-reg_Me-estase"/>
</dbReference>
<dbReference type="Gene3D" id="3.40.50.180">
    <property type="entry name" value="Methylesterase CheB, C-terminal domain"/>
    <property type="match status" value="1"/>
</dbReference>
<dbReference type="InterPro" id="IPR029063">
    <property type="entry name" value="SAM-dependent_MTases_sf"/>
</dbReference>
<dbReference type="Pfam" id="PF03705">
    <property type="entry name" value="CheR_N"/>
    <property type="match status" value="1"/>
</dbReference>
<evidence type="ECO:0000313" key="12">
    <source>
        <dbReference type="EMBL" id="EFO79487.1"/>
    </source>
</evidence>
<reference evidence="12 13" key="1">
    <citation type="journal article" date="2011" name="J. Bacteriol.">
        <title>Draft genome sequence of the anoxygenic filamentous phototrophic bacterium Oscillochloris trichoides subsp. DG-6.</title>
        <authorList>
            <person name="Kuznetsov B.B."/>
            <person name="Ivanovsky R.N."/>
            <person name="Keppen O.I."/>
            <person name="Sukhacheva M.V."/>
            <person name="Bumazhkin B.K."/>
            <person name="Patutina E.O."/>
            <person name="Beletsky A.V."/>
            <person name="Mardanov A.V."/>
            <person name="Baslerov R.V."/>
            <person name="Panteleeva A.N."/>
            <person name="Kolganova T.V."/>
            <person name="Ravin N.V."/>
            <person name="Skryabin K.G."/>
        </authorList>
    </citation>
    <scope>NUCLEOTIDE SEQUENCE [LARGE SCALE GENOMIC DNA]</scope>
    <source>
        <strain evidence="12 13">DG-6</strain>
    </source>
</reference>
<dbReference type="SUPFAM" id="SSF55874">
    <property type="entry name" value="ATPase domain of HSP90 chaperone/DNA topoisomerase II/histidine kinase"/>
    <property type="match status" value="1"/>
</dbReference>
<evidence type="ECO:0000256" key="3">
    <source>
        <dbReference type="ARBA" id="ARBA00022603"/>
    </source>
</evidence>
<dbReference type="Pfam" id="PF01739">
    <property type="entry name" value="CheR"/>
    <property type="match status" value="1"/>
</dbReference>
<dbReference type="CDD" id="cd00130">
    <property type="entry name" value="PAS"/>
    <property type="match status" value="1"/>
</dbReference>
<dbReference type="PROSITE" id="PS50109">
    <property type="entry name" value="HIS_KIN"/>
    <property type="match status" value="1"/>
</dbReference>
<sequence length="1107" mass="123494">MERDPQLQPTSEGLPQPIPRVVGIGASAGGFEAFREFLHHTPSDTGMAFVFIQHLDPQHISMLPELLASHTNMQVVSISDHMLVEPNHVYLIPSNTVVTMSKGMLHLNPPIQSHGLRLPINHFFCSLAEDQAEGSVGIVLSGTGSDGTEGLAAIQAAGGMTIAQTPTTAAYPEMPESAIARGVVHHVLNIAAMPTLLIASVPSQETTTAEATLYAILTLLKQATGHNFIHYKHATLRRRIAGRMQHLRIVNIETYLERLQQDRNEIGYLFQELLIGVTEFFRDPDAFEALVPTVITNLLRGRGIGTSLRVWVPGCATGEEAYSLAIMLHEHLSQLDSPPSIHIFATDIDDAALVMARRGYYDTSIKEHVSTKRLARYFEADTNGYRIAKFLRELCLFSTHNVISDPPFGRMDLIACRNLLIYFDADLQRQIISTFHYALAPGGYLFLGSAESVVGASDSSDMFRVVDSRYRIYQRKERIIQPKIMLPWAAANQPVTRISGMPPQTLSLSDKIATVIERVLLREYAPTAIAIDTHGMILYISGKTTPYLNVPPGIPTANLFELAHPDLRLALRVALRTASQSLTSVVREDLTLSTPDGYIQLSITVRPFPEPNPDNSLFLVILQANEQLIPKTPQNSNLHSTESDAILAQELQRTRETLETTISELQESNLDLTAANEELRSVNEELHAANEELQTSKEEIQSINEELQTVNAELSLKIEEIDRVNADLANLFASAQIPAIFLSLDGRITRFTAQATELFALIDTDCGHPLADLKAKFTGDDLHTLIQHVLQSLEPVETSVYQPESERWWSMRIRPYHTLANKVDGVVITFADITLLKCTESILQQAHDELESRVLARTKELASANQALQQEIAAREASEQARHRLIDQLVVAQEEERRHISYELHDQLGQDFAVLLLSLQLLEEKVATNDELIQKIHQMRTTIIQMEQYIRKLAMQLHPLAIDNLGIDSVLQNYIEQWSERTNIPIDKYFNLPSEKGIPLSVQMTIYRVIQESLSNIFKHSHASRVNLVLDHDDHQIRIIIEDNGIGFNAPTTRESLNLEHHLGLMGMWDRITLLGGTLLIESTIGRGTSIFASIPLCTILEEGGVP</sequence>
<dbReference type="SMART" id="SM00387">
    <property type="entry name" value="HATPase_c"/>
    <property type="match status" value="1"/>
</dbReference>
<dbReference type="SUPFAM" id="SSF55785">
    <property type="entry name" value="PYP-like sensor domain (PAS domain)"/>
    <property type="match status" value="1"/>
</dbReference>
<dbReference type="SUPFAM" id="SSF47757">
    <property type="entry name" value="Chemotaxis receptor methyltransferase CheR, N-terminal domain"/>
    <property type="match status" value="1"/>
</dbReference>
<feature type="active site" evidence="7">
    <location>
        <position position="54"/>
    </location>
</feature>
<dbReference type="InterPro" id="IPR036890">
    <property type="entry name" value="HATPase_C_sf"/>
</dbReference>
<dbReference type="AlphaFoldDB" id="E1IH12"/>
<dbReference type="SMART" id="SM00091">
    <property type="entry name" value="PAS"/>
    <property type="match status" value="2"/>
</dbReference>
<keyword evidence="7" id="KW-0145">Chemotaxis</keyword>
<comment type="caution">
    <text evidence="12">The sequence shown here is derived from an EMBL/GenBank/DDBJ whole genome shotgun (WGS) entry which is preliminary data.</text>
</comment>
<feature type="active site" evidence="7">
    <location>
        <position position="27"/>
    </location>
</feature>
<dbReference type="EC" id="2.1.1.80" evidence="2"/>
<feature type="domain" description="CheB-type methylesterase" evidence="10">
    <location>
        <begin position="15"/>
        <end position="204"/>
    </location>
</feature>
<dbReference type="Gene3D" id="3.40.50.150">
    <property type="entry name" value="Vaccinia Virus protein VP39"/>
    <property type="match status" value="1"/>
</dbReference>
<dbReference type="eggNOG" id="COG2201">
    <property type="taxonomic scope" value="Bacteria"/>
</dbReference>
<evidence type="ECO:0000256" key="7">
    <source>
        <dbReference type="PROSITE-ProRule" id="PRU00050"/>
    </source>
</evidence>
<dbReference type="Pfam" id="PF01339">
    <property type="entry name" value="CheB_methylest"/>
    <property type="match status" value="1"/>
</dbReference>
<dbReference type="Gene3D" id="3.30.450.20">
    <property type="entry name" value="PAS domain"/>
    <property type="match status" value="1"/>
</dbReference>
<gene>
    <name evidence="12" type="ORF">OSCT_2613</name>
</gene>
<dbReference type="InterPro" id="IPR035965">
    <property type="entry name" value="PAS-like_dom_sf"/>
</dbReference>
<dbReference type="GO" id="GO:0008983">
    <property type="term" value="F:protein-glutamate O-methyltransferase activity"/>
    <property type="evidence" value="ECO:0007669"/>
    <property type="project" value="UniProtKB-EC"/>
</dbReference>
<dbReference type="SUPFAM" id="SSF53335">
    <property type="entry name" value="S-adenosyl-L-methionine-dependent methyltransferases"/>
    <property type="match status" value="1"/>
</dbReference>
<dbReference type="GO" id="GO:0032259">
    <property type="term" value="P:methylation"/>
    <property type="evidence" value="ECO:0007669"/>
    <property type="project" value="UniProtKB-KW"/>
</dbReference>
<dbReference type="PANTHER" id="PTHR24422:SF27">
    <property type="entry name" value="PROTEIN-GLUTAMATE O-METHYLTRANSFERASE"/>
    <property type="match status" value="1"/>
</dbReference>
<dbReference type="Proteomes" id="UP000054010">
    <property type="component" value="Unassembled WGS sequence"/>
</dbReference>
<dbReference type="PANTHER" id="PTHR24422">
    <property type="entry name" value="CHEMOTAXIS PROTEIN METHYLTRANSFERASE"/>
    <property type="match status" value="1"/>
</dbReference>
<name>E1IH12_9CHLR</name>
<dbReference type="InterPro" id="IPR011712">
    <property type="entry name" value="Sig_transdc_His_kin_sub3_dim/P"/>
</dbReference>
<accession>E1IH12</accession>
<dbReference type="SMART" id="SM00138">
    <property type="entry name" value="MeTrc"/>
    <property type="match status" value="1"/>
</dbReference>
<dbReference type="InterPro" id="IPR022642">
    <property type="entry name" value="CheR_C"/>
</dbReference>
<dbReference type="Pfam" id="PF02518">
    <property type="entry name" value="HATPase_c"/>
    <property type="match status" value="1"/>
</dbReference>
<dbReference type="PROSITE" id="PS50122">
    <property type="entry name" value="CHEB"/>
    <property type="match status" value="1"/>
</dbReference>
<evidence type="ECO:0000256" key="6">
    <source>
        <dbReference type="ARBA" id="ARBA00022777"/>
    </source>
</evidence>